<evidence type="ECO:0000313" key="3">
    <source>
        <dbReference type="Proteomes" id="UP000198858"/>
    </source>
</evidence>
<dbReference type="Proteomes" id="UP000198858">
    <property type="component" value="Chromosome I"/>
</dbReference>
<keyword evidence="1" id="KW-0812">Transmembrane</keyword>
<dbReference type="EMBL" id="LT629745">
    <property type="protein sequence ID" value="SDR86338.1"/>
    <property type="molecule type" value="Genomic_DNA"/>
</dbReference>
<keyword evidence="3" id="KW-1185">Reference proteome</keyword>
<keyword evidence="1" id="KW-1133">Transmembrane helix</keyword>
<name>A0A1H1MHT6_9FLAO</name>
<keyword evidence="1" id="KW-0472">Membrane</keyword>
<dbReference type="AlphaFoldDB" id="A0A1H1MHT6"/>
<dbReference type="STRING" id="1250231.SAMN04488552_1313"/>
<accession>A0A1H1MHT6</accession>
<proteinExistence type="predicted"/>
<gene>
    <name evidence="2" type="ORF">SAMN04488552_1313</name>
</gene>
<dbReference type="Pfam" id="PF19578">
    <property type="entry name" value="DUF6090"/>
    <property type="match status" value="1"/>
</dbReference>
<protein>
    <submittedName>
        <fullName evidence="2">Uncharacterized protein</fullName>
    </submittedName>
</protein>
<evidence type="ECO:0000313" key="2">
    <source>
        <dbReference type="EMBL" id="SDR86338.1"/>
    </source>
</evidence>
<dbReference type="InterPro" id="IPR045749">
    <property type="entry name" value="DUF6090"/>
</dbReference>
<sequence length="255" mass="29547">MLRFFRKIRQRLVTENKFSKYLLYALGEIALVVIGILIALAINNWNENRILENKQRYYLEGLKNEFEQNKIRLQNLIEVNRLSYQNSKRIVAVIDKSNDIEERELSEILYNSFSYGIAYSPNNSLLNELINSGSLEGISNPELRKHLTGWESFVQSVHIQEISLGDQREEILELFKTNDASIRTILDHLKVTTGEMGLASAKEMHSNLDIIASREFENNLLIFILTGIATENAHYKPLLHEIETILRLIENELKN</sequence>
<dbReference type="RefSeq" id="WP_089661764.1">
    <property type="nucleotide sequence ID" value="NZ_LT629745.1"/>
</dbReference>
<organism evidence="2 3">
    <name type="scientific">Christiangramia echinicola</name>
    <dbReference type="NCBI Taxonomy" id="279359"/>
    <lineage>
        <taxon>Bacteria</taxon>
        <taxon>Pseudomonadati</taxon>
        <taxon>Bacteroidota</taxon>
        <taxon>Flavobacteriia</taxon>
        <taxon>Flavobacteriales</taxon>
        <taxon>Flavobacteriaceae</taxon>
        <taxon>Christiangramia</taxon>
    </lineage>
</organism>
<evidence type="ECO:0000256" key="1">
    <source>
        <dbReference type="SAM" id="Phobius"/>
    </source>
</evidence>
<reference evidence="2 3" key="1">
    <citation type="submission" date="2016-10" db="EMBL/GenBank/DDBJ databases">
        <authorList>
            <person name="Varghese N."/>
            <person name="Submissions S."/>
        </authorList>
    </citation>
    <scope>NUCLEOTIDE SEQUENCE [LARGE SCALE GENOMIC DNA]</scope>
    <source>
        <strain evidence="2 3">Mar_2010_102</strain>
    </source>
</reference>
<feature type="transmembrane region" description="Helical" evidence="1">
    <location>
        <begin position="21"/>
        <end position="42"/>
    </location>
</feature>